<comment type="subcellular location">
    <subcellularLocation>
        <location evidence="1">Cell membrane</location>
        <topology evidence="1">Multi-pass membrane protein</topology>
    </subcellularLocation>
</comment>
<keyword evidence="2" id="KW-0813">Transport</keyword>
<evidence type="ECO:0000256" key="5">
    <source>
        <dbReference type="ARBA" id="ARBA00022989"/>
    </source>
</evidence>
<dbReference type="InterPro" id="IPR020846">
    <property type="entry name" value="MFS_dom"/>
</dbReference>
<dbReference type="Proteomes" id="UP001432062">
    <property type="component" value="Chromosome"/>
</dbReference>
<feature type="domain" description="Major facilitator superfamily (MFS) profile" evidence="8">
    <location>
        <begin position="19"/>
        <end position="472"/>
    </location>
</feature>
<dbReference type="Gene3D" id="1.20.1720.10">
    <property type="entry name" value="Multidrug resistance protein D"/>
    <property type="match status" value="1"/>
</dbReference>
<dbReference type="EMBL" id="CP109441">
    <property type="protein sequence ID" value="WUV49455.1"/>
    <property type="molecule type" value="Genomic_DNA"/>
</dbReference>
<feature type="transmembrane region" description="Helical" evidence="7">
    <location>
        <begin position="447"/>
        <end position="467"/>
    </location>
</feature>
<feature type="transmembrane region" description="Helical" evidence="7">
    <location>
        <begin position="202"/>
        <end position="225"/>
    </location>
</feature>
<evidence type="ECO:0000313" key="10">
    <source>
        <dbReference type="Proteomes" id="UP001432062"/>
    </source>
</evidence>
<keyword evidence="10" id="KW-1185">Reference proteome</keyword>
<accession>A0ABZ1Z1N2</accession>
<dbReference type="NCBIfam" id="TIGR00711">
    <property type="entry name" value="efflux_EmrB"/>
    <property type="match status" value="1"/>
</dbReference>
<sequence>MSAEMTETETAPTRQIRLVLAGVLLAMLLAMLDNAIVGTAMPTIVRELGGLSHVAWVVTAYTLLSAISTPVWAKLGDLYSRKTVFLSAIGVFLIGSVLAGASWSMPALIGFRALQGLGAGGIAVTAFAVIGALVPPRERGKYQGMTATTMAVGTIGGPLLGGVITDGLDWRWAFYINIPLGLVAFAWSWWRLELPVARRKVTIDYAGILALTTAIAALVLIATWGGVDYEWLSAQIIGPAVLAVAALAAFLVIERRAVDPVIPLGIFRTRNLTLAALTALVGGVVMFGSVLYLPLFQQTVQGASAANSGLLLLPMMLPLLVVSQIVGKRMTATGKYKIFFILGGLFLTAGAVLLATIDAETGWLTTGLAMALMGTGLGFSMQLSTAVAQNSVEMANIGAASGAVTLFRTLGGSIGVAAFGSLFTRALQGHVPTEGHGYLEAFATGTGHVFLAAAAICALGFLIAWFIEEVPLRGKAAEPMAIAKRESKTAA</sequence>
<keyword evidence="6 7" id="KW-0472">Membrane</keyword>
<feature type="transmembrane region" description="Helical" evidence="7">
    <location>
        <begin position="109"/>
        <end position="134"/>
    </location>
</feature>
<evidence type="ECO:0000256" key="7">
    <source>
        <dbReference type="SAM" id="Phobius"/>
    </source>
</evidence>
<dbReference type="InterPro" id="IPR011701">
    <property type="entry name" value="MFS"/>
</dbReference>
<dbReference type="Pfam" id="PF07690">
    <property type="entry name" value="MFS_1"/>
    <property type="match status" value="1"/>
</dbReference>
<evidence type="ECO:0000256" key="1">
    <source>
        <dbReference type="ARBA" id="ARBA00004651"/>
    </source>
</evidence>
<dbReference type="CDD" id="cd17502">
    <property type="entry name" value="MFS_Azr1_MDR_like"/>
    <property type="match status" value="1"/>
</dbReference>
<dbReference type="RefSeq" id="WP_329413998.1">
    <property type="nucleotide sequence ID" value="NZ_CP109441.1"/>
</dbReference>
<feature type="transmembrane region" description="Helical" evidence="7">
    <location>
        <begin position="363"/>
        <end position="384"/>
    </location>
</feature>
<evidence type="ECO:0000259" key="8">
    <source>
        <dbReference type="PROSITE" id="PS50850"/>
    </source>
</evidence>
<feature type="transmembrane region" description="Helical" evidence="7">
    <location>
        <begin position="146"/>
        <end position="164"/>
    </location>
</feature>
<keyword evidence="3" id="KW-1003">Cell membrane</keyword>
<dbReference type="PANTHER" id="PTHR23501">
    <property type="entry name" value="MAJOR FACILITATOR SUPERFAMILY"/>
    <property type="match status" value="1"/>
</dbReference>
<evidence type="ECO:0000256" key="3">
    <source>
        <dbReference type="ARBA" id="ARBA00022475"/>
    </source>
</evidence>
<feature type="transmembrane region" description="Helical" evidence="7">
    <location>
        <begin position="405"/>
        <end position="427"/>
    </location>
</feature>
<feature type="transmembrane region" description="Helical" evidence="7">
    <location>
        <begin position="231"/>
        <end position="253"/>
    </location>
</feature>
<organism evidence="9 10">
    <name type="scientific">Nocardia vinacea</name>
    <dbReference type="NCBI Taxonomy" id="96468"/>
    <lineage>
        <taxon>Bacteria</taxon>
        <taxon>Bacillati</taxon>
        <taxon>Actinomycetota</taxon>
        <taxon>Actinomycetes</taxon>
        <taxon>Mycobacteriales</taxon>
        <taxon>Nocardiaceae</taxon>
        <taxon>Nocardia</taxon>
    </lineage>
</organism>
<feature type="transmembrane region" description="Helical" evidence="7">
    <location>
        <begin position="53"/>
        <end position="72"/>
    </location>
</feature>
<dbReference type="PANTHER" id="PTHR23501:SF197">
    <property type="entry name" value="COMD"/>
    <property type="match status" value="1"/>
</dbReference>
<protein>
    <submittedName>
        <fullName evidence="9">MFS transporter</fullName>
    </submittedName>
</protein>
<evidence type="ECO:0000313" key="9">
    <source>
        <dbReference type="EMBL" id="WUV49455.1"/>
    </source>
</evidence>
<keyword evidence="4 7" id="KW-0812">Transmembrane</keyword>
<feature type="transmembrane region" description="Helical" evidence="7">
    <location>
        <begin position="18"/>
        <end position="41"/>
    </location>
</feature>
<feature type="transmembrane region" description="Helical" evidence="7">
    <location>
        <begin position="274"/>
        <end position="293"/>
    </location>
</feature>
<feature type="transmembrane region" description="Helical" evidence="7">
    <location>
        <begin position="338"/>
        <end position="357"/>
    </location>
</feature>
<evidence type="ECO:0000256" key="6">
    <source>
        <dbReference type="ARBA" id="ARBA00023136"/>
    </source>
</evidence>
<dbReference type="InterPro" id="IPR036259">
    <property type="entry name" value="MFS_trans_sf"/>
</dbReference>
<dbReference type="SUPFAM" id="SSF103473">
    <property type="entry name" value="MFS general substrate transporter"/>
    <property type="match status" value="1"/>
</dbReference>
<feature type="transmembrane region" description="Helical" evidence="7">
    <location>
        <begin position="170"/>
        <end position="190"/>
    </location>
</feature>
<evidence type="ECO:0000256" key="4">
    <source>
        <dbReference type="ARBA" id="ARBA00022692"/>
    </source>
</evidence>
<dbReference type="PRINTS" id="PR01036">
    <property type="entry name" value="TCRTETB"/>
</dbReference>
<proteinExistence type="predicted"/>
<dbReference type="InterPro" id="IPR004638">
    <property type="entry name" value="EmrB-like"/>
</dbReference>
<keyword evidence="5 7" id="KW-1133">Transmembrane helix</keyword>
<name>A0ABZ1Z1N2_9NOCA</name>
<dbReference type="PROSITE" id="PS50850">
    <property type="entry name" value="MFS"/>
    <property type="match status" value="1"/>
</dbReference>
<dbReference type="Gene3D" id="1.20.1250.20">
    <property type="entry name" value="MFS general substrate transporter like domains"/>
    <property type="match status" value="1"/>
</dbReference>
<feature type="transmembrane region" description="Helical" evidence="7">
    <location>
        <begin position="305"/>
        <end position="326"/>
    </location>
</feature>
<reference evidence="9" key="1">
    <citation type="submission" date="2022-10" db="EMBL/GenBank/DDBJ databases">
        <title>The complete genomes of actinobacterial strains from the NBC collection.</title>
        <authorList>
            <person name="Joergensen T.S."/>
            <person name="Alvarez Arevalo M."/>
            <person name="Sterndorff E.B."/>
            <person name="Faurdal D."/>
            <person name="Vuksanovic O."/>
            <person name="Mourched A.-S."/>
            <person name="Charusanti P."/>
            <person name="Shaw S."/>
            <person name="Blin K."/>
            <person name="Weber T."/>
        </authorList>
    </citation>
    <scope>NUCLEOTIDE SEQUENCE</scope>
    <source>
        <strain evidence="9">NBC_01482</strain>
    </source>
</reference>
<evidence type="ECO:0000256" key="2">
    <source>
        <dbReference type="ARBA" id="ARBA00022448"/>
    </source>
</evidence>
<feature type="transmembrane region" description="Helical" evidence="7">
    <location>
        <begin position="84"/>
        <end position="103"/>
    </location>
</feature>
<gene>
    <name evidence="9" type="ORF">OG563_15305</name>
</gene>